<accession>A0A516H2L7</accession>
<gene>
    <name evidence="5" type="ORF">FNB15_12410</name>
</gene>
<dbReference type="InterPro" id="IPR018060">
    <property type="entry name" value="HTH_AraC"/>
</dbReference>
<dbReference type="SUPFAM" id="SSF46689">
    <property type="entry name" value="Homeodomain-like"/>
    <property type="match status" value="1"/>
</dbReference>
<dbReference type="SUPFAM" id="SSF51215">
    <property type="entry name" value="Regulatory protein AraC"/>
    <property type="match status" value="1"/>
</dbReference>
<dbReference type="InterPro" id="IPR037923">
    <property type="entry name" value="HTH-like"/>
</dbReference>
<keyword evidence="1" id="KW-0805">Transcription regulation</keyword>
<dbReference type="Gene3D" id="1.10.10.60">
    <property type="entry name" value="Homeodomain-like"/>
    <property type="match status" value="1"/>
</dbReference>
<reference evidence="5 6" key="1">
    <citation type="submission" date="2019-07" db="EMBL/GenBank/DDBJ databases">
        <title>Genome sequencing for Ferrovibrio sp. K5.</title>
        <authorList>
            <person name="Park S.-J."/>
        </authorList>
    </citation>
    <scope>NUCLEOTIDE SEQUENCE [LARGE SCALE GENOMIC DNA]</scope>
    <source>
        <strain evidence="5 6">K5</strain>
    </source>
</reference>
<dbReference type="KEGG" id="fer:FNB15_12410"/>
<evidence type="ECO:0000256" key="3">
    <source>
        <dbReference type="ARBA" id="ARBA00023163"/>
    </source>
</evidence>
<evidence type="ECO:0000256" key="1">
    <source>
        <dbReference type="ARBA" id="ARBA00023015"/>
    </source>
</evidence>
<dbReference type="Pfam" id="PF02311">
    <property type="entry name" value="AraC_binding"/>
    <property type="match status" value="1"/>
</dbReference>
<evidence type="ECO:0000313" key="6">
    <source>
        <dbReference type="Proteomes" id="UP000317496"/>
    </source>
</evidence>
<dbReference type="InterPro" id="IPR014710">
    <property type="entry name" value="RmlC-like_jellyroll"/>
</dbReference>
<organism evidence="5 6">
    <name type="scientific">Ferrovibrio terrae</name>
    <dbReference type="NCBI Taxonomy" id="2594003"/>
    <lineage>
        <taxon>Bacteria</taxon>
        <taxon>Pseudomonadati</taxon>
        <taxon>Pseudomonadota</taxon>
        <taxon>Alphaproteobacteria</taxon>
        <taxon>Rhodospirillales</taxon>
        <taxon>Rhodospirillaceae</taxon>
        <taxon>Ferrovibrio</taxon>
    </lineage>
</organism>
<dbReference type="PANTHER" id="PTHR43280">
    <property type="entry name" value="ARAC-FAMILY TRANSCRIPTIONAL REGULATOR"/>
    <property type="match status" value="1"/>
</dbReference>
<dbReference type="SMART" id="SM00342">
    <property type="entry name" value="HTH_ARAC"/>
    <property type="match status" value="1"/>
</dbReference>
<keyword evidence="6" id="KW-1185">Reference proteome</keyword>
<dbReference type="InterPro" id="IPR009057">
    <property type="entry name" value="Homeodomain-like_sf"/>
</dbReference>
<evidence type="ECO:0000256" key="2">
    <source>
        <dbReference type="ARBA" id="ARBA00023125"/>
    </source>
</evidence>
<dbReference type="InterPro" id="IPR047264">
    <property type="entry name" value="Cupin_HpaA-like_N"/>
</dbReference>
<dbReference type="CDD" id="cd06999">
    <property type="entry name" value="cupin_HpaA-like_N"/>
    <property type="match status" value="1"/>
</dbReference>
<keyword evidence="2" id="KW-0238">DNA-binding</keyword>
<protein>
    <submittedName>
        <fullName evidence="5">Helix-turn-helix domain-containing protein</fullName>
    </submittedName>
</protein>
<dbReference type="Proteomes" id="UP000317496">
    <property type="component" value="Chromosome"/>
</dbReference>
<dbReference type="GO" id="GO:0043565">
    <property type="term" value="F:sequence-specific DNA binding"/>
    <property type="evidence" value="ECO:0007669"/>
    <property type="project" value="InterPro"/>
</dbReference>
<proteinExistence type="predicted"/>
<dbReference type="OrthoDB" id="9814125at2"/>
<keyword evidence="3" id="KW-0804">Transcription</keyword>
<dbReference type="EMBL" id="CP041636">
    <property type="protein sequence ID" value="QDO98024.1"/>
    <property type="molecule type" value="Genomic_DNA"/>
</dbReference>
<dbReference type="InterPro" id="IPR003313">
    <property type="entry name" value="AraC-bd"/>
</dbReference>
<dbReference type="PANTHER" id="PTHR43280:SF32">
    <property type="entry name" value="TRANSCRIPTIONAL REGULATORY PROTEIN"/>
    <property type="match status" value="1"/>
</dbReference>
<feature type="domain" description="HTH araC/xylS-type" evidence="4">
    <location>
        <begin position="250"/>
        <end position="348"/>
    </location>
</feature>
<dbReference type="Gene3D" id="2.60.120.10">
    <property type="entry name" value="Jelly Rolls"/>
    <property type="match status" value="1"/>
</dbReference>
<dbReference type="PROSITE" id="PS01124">
    <property type="entry name" value="HTH_ARAC_FAMILY_2"/>
    <property type="match status" value="1"/>
</dbReference>
<dbReference type="AlphaFoldDB" id="A0A516H2L7"/>
<dbReference type="Pfam" id="PF12833">
    <property type="entry name" value="HTH_18"/>
    <property type="match status" value="1"/>
</dbReference>
<name>A0A516H2L7_9PROT</name>
<sequence>MIPTWVRMNFLPCTTVPEWPFLAGREMDAADFVLYFCVVDWQRADILAILRPRAGDFGQMIEKIPRFFLYGEADQDAGLHFLHVETIPARSILHDWYIAPHRHSNLFQLLLAIGGGGELRADSLTQDFTAPALVTVPPGVVHGYRFQPGTEGWVVTLSDSFASEILGPRDAEIGPVMTEARLMSLESDEAATQALRAQFATIAEEFRNPTLGSLAAIAAHIRLVFVAQARLRQADRQAALARDADAVLFARFRALVENHYRDHRPVSVYAQDLAVTEKRLTVACRRVVEKAPLDVIHARLLIEAKRNLLYTSMTIAEAGYALGFRDPAYFTRFFTRRAGMAPRQFKAAAGHEAVQAGN</sequence>
<dbReference type="GO" id="GO:0003700">
    <property type="term" value="F:DNA-binding transcription factor activity"/>
    <property type="evidence" value="ECO:0007669"/>
    <property type="project" value="InterPro"/>
</dbReference>
<evidence type="ECO:0000313" key="5">
    <source>
        <dbReference type="EMBL" id="QDO98024.1"/>
    </source>
</evidence>
<evidence type="ECO:0000259" key="4">
    <source>
        <dbReference type="PROSITE" id="PS01124"/>
    </source>
</evidence>